<gene>
    <name evidence="3" type="ORF">ACFOWX_02560</name>
</gene>
<dbReference type="PANTHER" id="PTHR37834:SF2">
    <property type="entry name" value="ESTERASE, SGNH HYDROLASE-TYPE"/>
    <property type="match status" value="1"/>
</dbReference>
<evidence type="ECO:0000259" key="2">
    <source>
        <dbReference type="Pfam" id="PF17996"/>
    </source>
</evidence>
<evidence type="ECO:0000256" key="1">
    <source>
        <dbReference type="SAM" id="SignalP"/>
    </source>
</evidence>
<dbReference type="Pfam" id="PF17996">
    <property type="entry name" value="CE2_N"/>
    <property type="match status" value="1"/>
</dbReference>
<sequence length="396" mass="44382">MIKGLRFFLLVGLLSPATLPAAPLSVSVTAEHQAITPNMRTVPIHIGGRTQATALPSPMPKGAMAHSHEWPGIYFEAAFVGDRVFLKFDDRYNQYRLIVDDNAPIIIDQPGNSEFAVNGLKWGKHRLRLEKISESIKVRGTFSGFFVPRNHKPLPFQSRVKQIEFIGPSAMTGYGVNSTKHECSPEEWRKATNVQIGYAALVAKHYDADYQINAISGRGLVRNWKDARTESGLAALYPYMFSDKSVAYTDSNWRPQIIRISGWVDLIAGPIEPEEQWKDHFLLYADWTDALSALVVDLHTRSPQAAILIDWSTAQDLWGMPQYQPNVDAAEATITSVAREAGVRKIVFGDFSIRPTNIPTLEMTACHNHLSVRDNERIAEWMIAYIDAHPDLWGGK</sequence>
<dbReference type="RefSeq" id="WP_381420977.1">
    <property type="nucleotide sequence ID" value="NZ_JBHSDH010000010.1"/>
</dbReference>
<keyword evidence="1" id="KW-0732">Signal</keyword>
<name>A0ABV8REH4_9SPHN</name>
<dbReference type="EMBL" id="JBHSDH010000010">
    <property type="protein sequence ID" value="MFC4291290.1"/>
    <property type="molecule type" value="Genomic_DNA"/>
</dbReference>
<accession>A0ABV8REH4</accession>
<feature type="signal peptide" evidence="1">
    <location>
        <begin position="1"/>
        <end position="21"/>
    </location>
</feature>
<evidence type="ECO:0000313" key="4">
    <source>
        <dbReference type="Proteomes" id="UP001595887"/>
    </source>
</evidence>
<dbReference type="InterPro" id="IPR052762">
    <property type="entry name" value="PCW_deacetylase/CE"/>
</dbReference>
<feature type="chain" id="PRO_5046241685" description="Carbohydrate esterase 2 N-terminal domain-containing protein" evidence="1">
    <location>
        <begin position="22"/>
        <end position="396"/>
    </location>
</feature>
<dbReference type="InterPro" id="IPR040794">
    <property type="entry name" value="CE2_N"/>
</dbReference>
<organism evidence="3 4">
    <name type="scientific">Sphingorhabdus arenilitoris</name>
    <dbReference type="NCBI Taxonomy" id="1490041"/>
    <lineage>
        <taxon>Bacteria</taxon>
        <taxon>Pseudomonadati</taxon>
        <taxon>Pseudomonadota</taxon>
        <taxon>Alphaproteobacteria</taxon>
        <taxon>Sphingomonadales</taxon>
        <taxon>Sphingomonadaceae</taxon>
        <taxon>Sphingorhabdus</taxon>
    </lineage>
</organism>
<dbReference type="Gene3D" id="3.40.50.1110">
    <property type="entry name" value="SGNH hydrolase"/>
    <property type="match status" value="1"/>
</dbReference>
<dbReference type="Proteomes" id="UP001595887">
    <property type="component" value="Unassembled WGS sequence"/>
</dbReference>
<evidence type="ECO:0000313" key="3">
    <source>
        <dbReference type="EMBL" id="MFC4291290.1"/>
    </source>
</evidence>
<dbReference type="InterPro" id="IPR036514">
    <property type="entry name" value="SGNH_hydro_sf"/>
</dbReference>
<reference evidence="4" key="1">
    <citation type="journal article" date="2019" name="Int. J. Syst. Evol. Microbiol.">
        <title>The Global Catalogue of Microorganisms (GCM) 10K type strain sequencing project: providing services to taxonomists for standard genome sequencing and annotation.</title>
        <authorList>
            <consortium name="The Broad Institute Genomics Platform"/>
            <consortium name="The Broad Institute Genome Sequencing Center for Infectious Disease"/>
            <person name="Wu L."/>
            <person name="Ma J."/>
        </authorList>
    </citation>
    <scope>NUCLEOTIDE SEQUENCE [LARGE SCALE GENOMIC DNA]</scope>
    <source>
        <strain evidence="4">CECT 8531</strain>
    </source>
</reference>
<dbReference type="PANTHER" id="PTHR37834">
    <property type="entry name" value="GDSL-LIKE LIPASE/ACYLHYDROLASE DOMAIN PROTEIN (AFU_ORTHOLOGUE AFUA_2G00620)"/>
    <property type="match status" value="1"/>
</dbReference>
<dbReference type="SUPFAM" id="SSF52266">
    <property type="entry name" value="SGNH hydrolase"/>
    <property type="match status" value="1"/>
</dbReference>
<protein>
    <recommendedName>
        <fullName evidence="2">Carbohydrate esterase 2 N-terminal domain-containing protein</fullName>
    </recommendedName>
</protein>
<feature type="domain" description="Carbohydrate esterase 2 N-terminal" evidence="2">
    <location>
        <begin position="66"/>
        <end position="155"/>
    </location>
</feature>
<dbReference type="Gene3D" id="2.60.120.260">
    <property type="entry name" value="Galactose-binding domain-like"/>
    <property type="match status" value="1"/>
</dbReference>
<keyword evidence="4" id="KW-1185">Reference proteome</keyword>
<comment type="caution">
    <text evidence="3">The sequence shown here is derived from an EMBL/GenBank/DDBJ whole genome shotgun (WGS) entry which is preliminary data.</text>
</comment>
<proteinExistence type="predicted"/>